<dbReference type="RefSeq" id="WP_207088012.1">
    <property type="nucleotide sequence ID" value="NZ_JAFLQW010000280.1"/>
</dbReference>
<name>A0ABS3FQT8_9CYAN</name>
<evidence type="ECO:0000256" key="1">
    <source>
        <dbReference type="SAM" id="Phobius"/>
    </source>
</evidence>
<protein>
    <submittedName>
        <fullName evidence="2">Uncharacterized protein</fullName>
    </submittedName>
</protein>
<evidence type="ECO:0000313" key="2">
    <source>
        <dbReference type="EMBL" id="MBO0349489.1"/>
    </source>
</evidence>
<keyword evidence="1" id="KW-0812">Transmembrane</keyword>
<feature type="transmembrane region" description="Helical" evidence="1">
    <location>
        <begin position="7"/>
        <end position="29"/>
    </location>
</feature>
<gene>
    <name evidence="2" type="ORF">J0895_10285</name>
</gene>
<proteinExistence type="predicted"/>
<keyword evidence="1" id="KW-0472">Membrane</keyword>
<dbReference type="EMBL" id="JAFLQW010000280">
    <property type="protein sequence ID" value="MBO0349489.1"/>
    <property type="molecule type" value="Genomic_DNA"/>
</dbReference>
<organism evidence="2 3">
    <name type="scientific">Phormidium pseudopriestleyi FRX01</name>
    <dbReference type="NCBI Taxonomy" id="1759528"/>
    <lineage>
        <taxon>Bacteria</taxon>
        <taxon>Bacillati</taxon>
        <taxon>Cyanobacteriota</taxon>
        <taxon>Cyanophyceae</taxon>
        <taxon>Oscillatoriophycideae</taxon>
        <taxon>Oscillatoriales</taxon>
        <taxon>Oscillatoriaceae</taxon>
        <taxon>Phormidium</taxon>
    </lineage>
</organism>
<keyword evidence="1" id="KW-1133">Transmembrane helix</keyword>
<evidence type="ECO:0000313" key="3">
    <source>
        <dbReference type="Proteomes" id="UP000664844"/>
    </source>
</evidence>
<dbReference type="Proteomes" id="UP000664844">
    <property type="component" value="Unassembled WGS sequence"/>
</dbReference>
<accession>A0ABS3FQT8</accession>
<reference evidence="2 3" key="1">
    <citation type="submission" date="2021-03" db="EMBL/GenBank/DDBJ databases">
        <title>Metabolic Capacity of the Antarctic Cyanobacterium Phormidium pseudopriestleyi that Sustains Oxygenic Photosynthesis in the Presence of Hydrogen Sulfide.</title>
        <authorList>
            <person name="Lumian J.E."/>
            <person name="Jungblut A.D."/>
            <person name="Dillon M.L."/>
            <person name="Hawes I."/>
            <person name="Doran P.T."/>
            <person name="Mackey T.J."/>
            <person name="Dick G.J."/>
            <person name="Grettenberger C.L."/>
            <person name="Sumner D.Y."/>
        </authorList>
    </citation>
    <scope>NUCLEOTIDE SEQUENCE [LARGE SCALE GENOMIC DNA]</scope>
    <source>
        <strain evidence="2 3">FRX01</strain>
    </source>
</reference>
<comment type="caution">
    <text evidence="2">The sequence shown here is derived from an EMBL/GenBank/DDBJ whole genome shotgun (WGS) entry which is preliminary data.</text>
</comment>
<sequence length="382" mass="44203">MKDYQRYFRIVLSVILMQVLTISGFNIAVDPYSVFNNPIWVGFNQVKPEKDKQVRMFKAIDIIRIQPNMVFIGSSRTEFGLDPAHPALAEVQPAYNLGITGANIYEARRYFEHAIANNPELKQAAIGVDFFMFGQDKKNQDDFSEDRLLTSHITPQDKFNSIFSLGAIRGSLKTIRANQSSVNRVGYFYPDGRRNTDYYVSHIYGGLQGVDIMGDLLRENDFFQSKKQGNPYEISHLEEVKNIVKLCQKKNIKCDFFISPSHVTHWESIRLSGAWQLFEEWKRDLAQIAPVWDFSGYNSITTDPLSSNMKNYIDSSHYRKEIGDLVLNRIWQYNEDIVPKDFGVLLTPETVENHLKQIRENRKIWANNHPDVVEFVENVLNN</sequence>
<keyword evidence="3" id="KW-1185">Reference proteome</keyword>